<gene>
    <name evidence="3" type="ORF">DCC88_02495</name>
</gene>
<name>A0A369KTM6_9BACT</name>
<dbReference type="Gene3D" id="3.60.110.10">
    <property type="entry name" value="Carbon-nitrogen hydrolase"/>
    <property type="match status" value="1"/>
</dbReference>
<evidence type="ECO:0000313" key="4">
    <source>
        <dbReference type="Proteomes" id="UP000253934"/>
    </source>
</evidence>
<dbReference type="PANTHER" id="PTHR43674:SF2">
    <property type="entry name" value="BETA-UREIDOPROPIONASE"/>
    <property type="match status" value="1"/>
</dbReference>
<dbReference type="InterPro" id="IPR050345">
    <property type="entry name" value="Aliph_Amidase/BUP"/>
</dbReference>
<evidence type="ECO:0000256" key="1">
    <source>
        <dbReference type="ARBA" id="ARBA00022801"/>
    </source>
</evidence>
<evidence type="ECO:0000313" key="3">
    <source>
        <dbReference type="EMBL" id="RDB36942.1"/>
    </source>
</evidence>
<accession>A0A369KTM6</accession>
<evidence type="ECO:0000259" key="2">
    <source>
        <dbReference type="PROSITE" id="PS50263"/>
    </source>
</evidence>
<dbReference type="InterPro" id="IPR003010">
    <property type="entry name" value="C-N_Hydrolase"/>
</dbReference>
<dbReference type="CDD" id="cd07197">
    <property type="entry name" value="nitrilase"/>
    <property type="match status" value="1"/>
</dbReference>
<protein>
    <submittedName>
        <fullName evidence="3">Carbon-nitrogen hydrolase family protein</fullName>
    </submittedName>
</protein>
<reference evidence="3" key="1">
    <citation type="submission" date="2018-04" db="EMBL/GenBank/DDBJ databases">
        <title>Draft genome sequence of the Candidatus Spirobacillus cienkowskii, a pathogen of freshwater Daphnia species, reconstructed from hemolymph metagenomic reads.</title>
        <authorList>
            <person name="Bresciani L."/>
            <person name="Lemos L.N."/>
            <person name="Wale N."/>
            <person name="Lin J.Y."/>
            <person name="Fernandes G.R."/>
            <person name="Duffy M.A."/>
            <person name="Rodrigues J.M."/>
        </authorList>
    </citation>
    <scope>NUCLEOTIDE SEQUENCE [LARGE SCALE GENOMIC DNA]</scope>
    <source>
        <strain evidence="3">Binning01</strain>
    </source>
</reference>
<keyword evidence="1 3" id="KW-0378">Hydrolase</keyword>
<comment type="caution">
    <text evidence="3">The sequence shown here is derived from an EMBL/GenBank/DDBJ whole genome shotgun (WGS) entry which is preliminary data.</text>
</comment>
<sequence length="268" mass="29567">MSSKKSLKVATVQFDPISGNFGYNSKVIAAFLEEAAQERARLVLFPELALSGYDLYLVEEGRCSVNESGAAINYLLNTCSRLQIYAVVGACIQRPDGLANGAFVINDKGNILGIYEKHYLDSFEKKFFLQGKTGLQFDVDSWKISIAISYDSQHPEHAKAMAKEDAAVYLVLGAFIKTGKELSHSSIFSTRAFDNTMYVAVSNFVGSHGELDFSGQSAIFDPEGQILCEGSITEPGIFYAELHESEILRIKNQPQVPIDIPVNPFFHK</sequence>
<dbReference type="InterPro" id="IPR036526">
    <property type="entry name" value="C-N_Hydrolase_sf"/>
</dbReference>
<organism evidence="3 4">
    <name type="scientific">Spirobacillus cienkowskii</name>
    <dbReference type="NCBI Taxonomy" id="495820"/>
    <lineage>
        <taxon>Bacteria</taxon>
        <taxon>Pseudomonadati</taxon>
        <taxon>Bdellovibrionota</taxon>
        <taxon>Oligoflexia</taxon>
        <taxon>Silvanigrellales</taxon>
        <taxon>Spirobacillus</taxon>
    </lineage>
</organism>
<dbReference type="PROSITE" id="PS50263">
    <property type="entry name" value="CN_HYDROLASE"/>
    <property type="match status" value="1"/>
</dbReference>
<dbReference type="EMBL" id="QOVW01000016">
    <property type="protein sequence ID" value="RDB36942.1"/>
    <property type="molecule type" value="Genomic_DNA"/>
</dbReference>
<dbReference type="GO" id="GO:0016811">
    <property type="term" value="F:hydrolase activity, acting on carbon-nitrogen (but not peptide) bonds, in linear amides"/>
    <property type="evidence" value="ECO:0007669"/>
    <property type="project" value="UniProtKB-ARBA"/>
</dbReference>
<keyword evidence="4" id="KW-1185">Reference proteome</keyword>
<dbReference type="Pfam" id="PF00795">
    <property type="entry name" value="CN_hydrolase"/>
    <property type="match status" value="1"/>
</dbReference>
<proteinExistence type="predicted"/>
<dbReference type="SUPFAM" id="SSF56317">
    <property type="entry name" value="Carbon-nitrogen hydrolase"/>
    <property type="match status" value="1"/>
</dbReference>
<dbReference type="AlphaFoldDB" id="A0A369KTM6"/>
<dbReference type="PANTHER" id="PTHR43674">
    <property type="entry name" value="NITRILASE C965.09-RELATED"/>
    <property type="match status" value="1"/>
</dbReference>
<feature type="domain" description="CN hydrolase" evidence="2">
    <location>
        <begin position="7"/>
        <end position="244"/>
    </location>
</feature>
<dbReference type="Proteomes" id="UP000253934">
    <property type="component" value="Unassembled WGS sequence"/>
</dbReference>